<keyword evidence="1" id="KW-0472">Membrane</keyword>
<feature type="transmembrane region" description="Helical" evidence="1">
    <location>
        <begin position="311"/>
        <end position="329"/>
    </location>
</feature>
<evidence type="ECO:0008006" key="4">
    <source>
        <dbReference type="Google" id="ProtNLM"/>
    </source>
</evidence>
<dbReference type="AlphaFoldDB" id="A0A0C1W1U2"/>
<keyword evidence="1" id="KW-1133">Transmembrane helix</keyword>
<dbReference type="Pfam" id="PF14897">
    <property type="entry name" value="EpsG"/>
    <property type="match status" value="1"/>
</dbReference>
<feature type="transmembrane region" description="Helical" evidence="1">
    <location>
        <begin position="283"/>
        <end position="305"/>
    </location>
</feature>
<evidence type="ECO:0000313" key="3">
    <source>
        <dbReference type="Proteomes" id="UP000031586"/>
    </source>
</evidence>
<dbReference type="Proteomes" id="UP000031586">
    <property type="component" value="Unassembled WGS sequence"/>
</dbReference>
<feature type="transmembrane region" description="Helical" evidence="1">
    <location>
        <begin position="122"/>
        <end position="138"/>
    </location>
</feature>
<reference evidence="2 3" key="1">
    <citation type="submission" date="2014-07" db="EMBL/GenBank/DDBJ databases">
        <title>Unique and conserved regions in Vibrio harveyi and related species in comparison with the shrimp pathogen Vibrio harveyi CAIM 1792.</title>
        <authorList>
            <person name="Espinoza-Valles I."/>
            <person name="Vora G."/>
            <person name="Leekitcharoenphon P."/>
            <person name="Ussery D."/>
            <person name="Hoj L."/>
            <person name="Gomez-Gil B."/>
        </authorList>
    </citation>
    <scope>NUCLEOTIDE SEQUENCE [LARGE SCALE GENOMIC DNA]</scope>
    <source>
        <strain evidence="3">CAIM 1854 / LMG 25443</strain>
    </source>
</reference>
<keyword evidence="1" id="KW-0812">Transmembrane</keyword>
<feature type="transmembrane region" description="Helical" evidence="1">
    <location>
        <begin position="6"/>
        <end position="24"/>
    </location>
</feature>
<gene>
    <name evidence="2" type="ORF">H735_24945</name>
</gene>
<feature type="transmembrane region" description="Helical" evidence="1">
    <location>
        <begin position="334"/>
        <end position="353"/>
    </location>
</feature>
<feature type="transmembrane region" description="Helical" evidence="1">
    <location>
        <begin position="144"/>
        <end position="161"/>
    </location>
</feature>
<evidence type="ECO:0000256" key="1">
    <source>
        <dbReference type="SAM" id="Phobius"/>
    </source>
</evidence>
<feature type="transmembrane region" description="Helical" evidence="1">
    <location>
        <begin position="168"/>
        <end position="192"/>
    </location>
</feature>
<dbReference type="PATRIC" id="fig|1229493.5.peg.4558"/>
<name>A0A0C1W1U2_9VIBR</name>
<feature type="transmembrane region" description="Helical" evidence="1">
    <location>
        <begin position="253"/>
        <end position="271"/>
    </location>
</feature>
<accession>A0A0C1W1U2</accession>
<organism evidence="2 3">
    <name type="scientific">Vibrio owensii CAIM 1854 = LMG 25443</name>
    <dbReference type="NCBI Taxonomy" id="1229493"/>
    <lineage>
        <taxon>Bacteria</taxon>
        <taxon>Pseudomonadati</taxon>
        <taxon>Pseudomonadota</taxon>
        <taxon>Gammaproteobacteria</taxon>
        <taxon>Vibrionales</taxon>
        <taxon>Vibrionaceae</taxon>
        <taxon>Vibrio</taxon>
    </lineage>
</organism>
<sequence>MHFYYFLVLLPYFVFAFLGADGRFNRLGNHIIIFLLIPIILFVSLRYDGIDYFSYQNLYYSTSFEDLSFPLYEYNISSSGKEFIFATTSSLFRIVGFPFEFFIFFIGAITLFLKASIIQRNSFFPFLGLFVCFSFTLSKDMGQIRNALSAAIVFYALLEIHQKNYIKFYGLVILASLIQIFSILALPLYAVVSVRRSEIVVLFLLCSTYLSVALFSNGPFDIIYEILTLVDPSLATKMLGYTELGRYDAISIFGPRSLIYLALGLVALFILHRRLVVSPLHRTMVLVFLIGLSCNALFSNIAIFSVRASDLLVMLPLVFVIDVILKFFVEYNKVAFFALYYCLLLYSTLNLWYNFSSLPLYQNIIF</sequence>
<feature type="transmembrane region" description="Helical" evidence="1">
    <location>
        <begin position="91"/>
        <end position="113"/>
    </location>
</feature>
<dbReference type="RefSeq" id="WP_020195834.1">
    <property type="nucleotide sequence ID" value="NZ_BAOH01000032.1"/>
</dbReference>
<dbReference type="EMBL" id="JPRD01000053">
    <property type="protein sequence ID" value="KIF50397.1"/>
    <property type="molecule type" value="Genomic_DNA"/>
</dbReference>
<feature type="transmembrane region" description="Helical" evidence="1">
    <location>
        <begin position="31"/>
        <end position="47"/>
    </location>
</feature>
<comment type="caution">
    <text evidence="2">The sequence shown here is derived from an EMBL/GenBank/DDBJ whole genome shotgun (WGS) entry which is preliminary data.</text>
</comment>
<dbReference type="InterPro" id="IPR049458">
    <property type="entry name" value="EpsG-like"/>
</dbReference>
<proteinExistence type="predicted"/>
<protein>
    <recommendedName>
        <fullName evidence="4">EpsG family protein</fullName>
    </recommendedName>
</protein>
<feature type="transmembrane region" description="Helical" evidence="1">
    <location>
        <begin position="198"/>
        <end position="215"/>
    </location>
</feature>
<evidence type="ECO:0000313" key="2">
    <source>
        <dbReference type="EMBL" id="KIF50397.1"/>
    </source>
</evidence>